<dbReference type="Pfam" id="PF05170">
    <property type="entry name" value="AsmA"/>
    <property type="match status" value="1"/>
</dbReference>
<feature type="compositionally biased region" description="Basic and acidic residues" evidence="1">
    <location>
        <begin position="1212"/>
        <end position="1228"/>
    </location>
</feature>
<reference evidence="3 4" key="1">
    <citation type="submission" date="2015-10" db="EMBL/GenBank/DDBJ databases">
        <title>Transcriptomic analysis of a linuron degrading triple-species bacterial consortium.</title>
        <authorList>
            <person name="Albers P."/>
        </authorList>
    </citation>
    <scope>NUCLEOTIDE SEQUENCE [LARGE SCALE GENOMIC DNA]</scope>
    <source>
        <strain evidence="3 4">WDL6</strain>
    </source>
</reference>
<proteinExistence type="predicted"/>
<sequence>MSNGLLYIAGLISLALAALFAVPYFVDWNGYRGVFEEEATRILGREVRVGGNVNVRLLPQPYVSFEKLRIADPTGATGEPLFRAESFTMRLSVPPLLKGIIEANEVVLEKPELRLAVDAEGAGNWRDFSIAPGSLPFVPAGVSLQSVMVNDGSVALFGPRGINFADLTGINGELKADSFSGPFGFKGTTHWREGTREVRLVTGATEADGSLRFKATVRDEGDHLSSYSVDGRIDDIKNAPRISGDLTAKLALASGALAQANRAGAASGNKKLPPVIAFRAKIDGNATGMRVDDIAMTFENVGQPQLISGAATARWEEALSVDMGLTSRWLDLDLLATTEDGADNPIATARNFIGAVMAALPKNADSKVTLDLDQANLGGEPVSGTRLELARTDGVLHLDRLRAGLPGGTRLALDGAVAEQASGQSFRGDVTLHGTSLARFLDWSAKGRALAEALRNDGAFSLQGQLAMSDGGIRLTEAGVEVAGRPLTGEFHLLRGERPRVQLVLEGAEVDAGQFWQAGIGAFKRVVSRNGTDAAAAPGSEKFAWFDPQTMDFDVRLRAGQFLAGEQKLRNVSLDVGVDGGKLAIRTCRFDTADGLKFDLEGDVRDAASTPQGALRWAMKVPSAAAYSTLVSLLDPPQELRDQAAIFSTLAPMSVAGSIGLGARNSGSADITADGAVQGSGRLIATALLDGGLGNWRAAPADITLTINSSPDVARILASLGARDQAQLPASATPKTGEVFIKAVGVPAQAMAVSALAQGPQLFLGYDGRAVLPAASGSTLDGELRLSARGLGEVMSVAGLGGGVTLSETPVVGTVRVKSASHATELDLRDLRVGDSKVSGTLALAYPSEGPAIVTGELDVDAATVPGLLALVTDHKTITVDGADTAEPLTAGRSIWPERAFDFSALDGVEGKLGVDFGSLSVIEGMAIAKARVEIALTPGKVEMSKLEGRLLGGELASRVVLEKAAGGAALDAVVNVSDMRVRKTDNAEMAEQQASLALDIKARASTPGTMVSVATGAGELRLGNLLMRVPTPQAVVSTARAALTGEAGASGEELAEALRTAFTSREVMVGQRIIPIEIGDGAAKLASFTLDSDAGSTKVDTTVDLASMMFDSSWLVQSAPNALSGQPAEPAASADSDADAGDDNAGQPLAAPAPTPAARVATLPPISVVYTGRLPDAWTPSTRIAHEPLERELAIRKLELDADQLERLHQADAERVKRQDERRRAREADEDEADPVPLPSPAPAPTAAPLGFDRSGATSANGAAPALPPSSASALGVVVPQVPGQEIVTFGASPIDPAVVAPTEAGSIPQQPAATTTSSSAGSNGNGRPRRPAAQKQIGPAEQILRNLQNW</sequence>
<dbReference type="STRING" id="121290.APY04_1220"/>
<feature type="compositionally biased region" description="Low complexity" evidence="1">
    <location>
        <begin position="1313"/>
        <end position="1328"/>
    </location>
</feature>
<evidence type="ECO:0000313" key="4">
    <source>
        <dbReference type="Proteomes" id="UP000059074"/>
    </source>
</evidence>
<dbReference type="GO" id="GO:0090313">
    <property type="term" value="P:regulation of protein targeting to membrane"/>
    <property type="evidence" value="ECO:0007669"/>
    <property type="project" value="TreeGrafter"/>
</dbReference>
<dbReference type="PATRIC" id="fig|121290.4.peg.3181"/>
<protein>
    <recommendedName>
        <fullName evidence="2">AsmA domain-containing protein</fullName>
    </recommendedName>
</protein>
<dbReference type="OrthoDB" id="9816380at2"/>
<feature type="region of interest" description="Disordered" evidence="1">
    <location>
        <begin position="1212"/>
        <end position="1271"/>
    </location>
</feature>
<gene>
    <name evidence="3" type="ORF">APY04_1220</name>
</gene>
<evidence type="ECO:0000313" key="3">
    <source>
        <dbReference type="EMBL" id="KWT70011.1"/>
    </source>
</evidence>
<accession>A0A109BJK7</accession>
<feature type="compositionally biased region" description="Low complexity" evidence="1">
    <location>
        <begin position="1144"/>
        <end position="1158"/>
    </location>
</feature>
<feature type="region of interest" description="Disordered" evidence="1">
    <location>
        <begin position="1301"/>
        <end position="1352"/>
    </location>
</feature>
<dbReference type="EMBL" id="LMTR01000040">
    <property type="protein sequence ID" value="KWT70011.1"/>
    <property type="molecule type" value="Genomic_DNA"/>
</dbReference>
<dbReference type="PANTHER" id="PTHR30441">
    <property type="entry name" value="DUF748 DOMAIN-CONTAINING PROTEIN"/>
    <property type="match status" value="1"/>
</dbReference>
<feature type="region of interest" description="Disordered" evidence="1">
    <location>
        <begin position="1122"/>
        <end position="1158"/>
    </location>
</feature>
<dbReference type="PANTHER" id="PTHR30441:SF4">
    <property type="entry name" value="PROTEIN ASMA"/>
    <property type="match status" value="1"/>
</dbReference>
<organism evidence="3 4">
    <name type="scientific">Hyphomicrobium sulfonivorans</name>
    <dbReference type="NCBI Taxonomy" id="121290"/>
    <lineage>
        <taxon>Bacteria</taxon>
        <taxon>Pseudomonadati</taxon>
        <taxon>Pseudomonadota</taxon>
        <taxon>Alphaproteobacteria</taxon>
        <taxon>Hyphomicrobiales</taxon>
        <taxon>Hyphomicrobiaceae</taxon>
        <taxon>Hyphomicrobium</taxon>
    </lineage>
</organism>
<dbReference type="GO" id="GO:0005886">
    <property type="term" value="C:plasma membrane"/>
    <property type="evidence" value="ECO:0007669"/>
    <property type="project" value="TreeGrafter"/>
</dbReference>
<feature type="domain" description="AsmA" evidence="2">
    <location>
        <begin position="6"/>
        <end position="127"/>
    </location>
</feature>
<evidence type="ECO:0000259" key="2">
    <source>
        <dbReference type="Pfam" id="PF05170"/>
    </source>
</evidence>
<keyword evidence="4" id="KW-1185">Reference proteome</keyword>
<dbReference type="Proteomes" id="UP000059074">
    <property type="component" value="Unassembled WGS sequence"/>
</dbReference>
<comment type="caution">
    <text evidence="3">The sequence shown here is derived from an EMBL/GenBank/DDBJ whole genome shotgun (WGS) entry which is preliminary data.</text>
</comment>
<dbReference type="InterPro" id="IPR052894">
    <property type="entry name" value="AsmA-related"/>
</dbReference>
<dbReference type="InterPro" id="IPR007844">
    <property type="entry name" value="AsmA"/>
</dbReference>
<evidence type="ECO:0000256" key="1">
    <source>
        <dbReference type="SAM" id="MobiDB-lite"/>
    </source>
</evidence>
<feature type="compositionally biased region" description="Pro residues" evidence="1">
    <location>
        <begin position="1237"/>
        <end position="1247"/>
    </location>
</feature>
<name>A0A109BJK7_HYPSL</name>
<dbReference type="RefSeq" id="WP_068460657.1">
    <property type="nucleotide sequence ID" value="NZ_LMTR01000040.1"/>
</dbReference>